<evidence type="ECO:0000256" key="1">
    <source>
        <dbReference type="SAM" id="MobiDB-lite"/>
    </source>
</evidence>
<name>A0ABD1SZQ8_9LAMI</name>
<gene>
    <name evidence="2" type="ORF">Adt_21439</name>
</gene>
<organism evidence="2 3">
    <name type="scientific">Abeliophyllum distichum</name>
    <dbReference type="NCBI Taxonomy" id="126358"/>
    <lineage>
        <taxon>Eukaryota</taxon>
        <taxon>Viridiplantae</taxon>
        <taxon>Streptophyta</taxon>
        <taxon>Embryophyta</taxon>
        <taxon>Tracheophyta</taxon>
        <taxon>Spermatophyta</taxon>
        <taxon>Magnoliopsida</taxon>
        <taxon>eudicotyledons</taxon>
        <taxon>Gunneridae</taxon>
        <taxon>Pentapetalae</taxon>
        <taxon>asterids</taxon>
        <taxon>lamiids</taxon>
        <taxon>Lamiales</taxon>
        <taxon>Oleaceae</taxon>
        <taxon>Forsythieae</taxon>
        <taxon>Abeliophyllum</taxon>
    </lineage>
</organism>
<protein>
    <submittedName>
        <fullName evidence="2">Uncharacterized protein</fullName>
    </submittedName>
</protein>
<feature type="region of interest" description="Disordered" evidence="1">
    <location>
        <begin position="148"/>
        <end position="168"/>
    </location>
</feature>
<keyword evidence="3" id="KW-1185">Reference proteome</keyword>
<dbReference type="EMBL" id="JBFOLK010000006">
    <property type="protein sequence ID" value="KAL2505818.1"/>
    <property type="molecule type" value="Genomic_DNA"/>
</dbReference>
<evidence type="ECO:0000313" key="3">
    <source>
        <dbReference type="Proteomes" id="UP001604336"/>
    </source>
</evidence>
<dbReference type="Proteomes" id="UP001604336">
    <property type="component" value="Unassembled WGS sequence"/>
</dbReference>
<dbReference type="AlphaFoldDB" id="A0ABD1SZQ8"/>
<sequence length="168" mass="19237">MVDHRYTTWVRRKWIQFSPAVIEHYYGLTANDIEHESTELDMTLVTQFLYRRADVWPIVGPKFLHNQLTESLPVFHIFACHNIDPTSYRLGPVSYIILQADTKLTWRITSSALLLILHHSVSLAAHSCFHVSLVPFCLSEGVPLLPHEDPETPEAPITRQTIGNPIAR</sequence>
<reference evidence="3" key="1">
    <citation type="submission" date="2024-07" db="EMBL/GenBank/DDBJ databases">
        <title>Two chromosome-level genome assemblies of Korean endemic species Abeliophyllum distichum and Forsythia ovata (Oleaceae).</title>
        <authorList>
            <person name="Jang H."/>
        </authorList>
    </citation>
    <scope>NUCLEOTIDE SEQUENCE [LARGE SCALE GENOMIC DNA]</scope>
</reference>
<accession>A0ABD1SZQ8</accession>
<proteinExistence type="predicted"/>
<evidence type="ECO:0000313" key="2">
    <source>
        <dbReference type="EMBL" id="KAL2505818.1"/>
    </source>
</evidence>
<feature type="compositionally biased region" description="Polar residues" evidence="1">
    <location>
        <begin position="158"/>
        <end position="168"/>
    </location>
</feature>
<comment type="caution">
    <text evidence="2">The sequence shown here is derived from an EMBL/GenBank/DDBJ whole genome shotgun (WGS) entry which is preliminary data.</text>
</comment>